<dbReference type="AlphaFoldDB" id="A0A7X1E794"/>
<dbReference type="CDD" id="cd04301">
    <property type="entry name" value="NAT_SF"/>
    <property type="match status" value="1"/>
</dbReference>
<dbReference type="EMBL" id="JACHVA010000127">
    <property type="protein sequence ID" value="MBC2603487.1"/>
    <property type="molecule type" value="Genomic_DNA"/>
</dbReference>
<dbReference type="InterPro" id="IPR016181">
    <property type="entry name" value="Acyl_CoA_acyltransferase"/>
</dbReference>
<keyword evidence="9" id="KW-1185">Reference proteome</keyword>
<comment type="catalytic activity">
    <reaction evidence="6">
        <text>L-glutamate + acetyl-CoA = N-acetyl-L-glutamate + CoA + H(+)</text>
        <dbReference type="Rhea" id="RHEA:24292"/>
        <dbReference type="ChEBI" id="CHEBI:15378"/>
        <dbReference type="ChEBI" id="CHEBI:29985"/>
        <dbReference type="ChEBI" id="CHEBI:44337"/>
        <dbReference type="ChEBI" id="CHEBI:57287"/>
        <dbReference type="ChEBI" id="CHEBI:57288"/>
        <dbReference type="EC" id="2.3.1.1"/>
    </reaction>
</comment>
<evidence type="ECO:0000313" key="8">
    <source>
        <dbReference type="EMBL" id="MBC2603487.1"/>
    </source>
</evidence>
<organism evidence="8 9">
    <name type="scientific">Puniceicoccus vermicola</name>
    <dbReference type="NCBI Taxonomy" id="388746"/>
    <lineage>
        <taxon>Bacteria</taxon>
        <taxon>Pseudomonadati</taxon>
        <taxon>Verrucomicrobiota</taxon>
        <taxon>Opitutia</taxon>
        <taxon>Puniceicoccales</taxon>
        <taxon>Puniceicoccaceae</taxon>
        <taxon>Puniceicoccus</taxon>
    </lineage>
</organism>
<keyword evidence="4 8" id="KW-0808">Transferase</keyword>
<reference evidence="8 9" key="1">
    <citation type="submission" date="2020-07" db="EMBL/GenBank/DDBJ databases">
        <authorList>
            <person name="Feng X."/>
        </authorList>
    </citation>
    <scope>NUCLEOTIDE SEQUENCE [LARGE SCALE GENOMIC DNA]</scope>
    <source>
        <strain evidence="8 9">JCM14086</strain>
    </source>
</reference>
<dbReference type="Gene3D" id="3.40.630.30">
    <property type="match status" value="1"/>
</dbReference>
<keyword evidence="5 8" id="KW-0012">Acyltransferase</keyword>
<evidence type="ECO:0000256" key="4">
    <source>
        <dbReference type="ARBA" id="ARBA00022679"/>
    </source>
</evidence>
<dbReference type="GO" id="GO:0004042">
    <property type="term" value="F:L-glutamate N-acetyltransferase activity"/>
    <property type="evidence" value="ECO:0007669"/>
    <property type="project" value="InterPro"/>
</dbReference>
<dbReference type="InterPro" id="IPR010167">
    <property type="entry name" value="NH2A_AcTrfase"/>
</dbReference>
<dbReference type="PANTHER" id="PTHR30602">
    <property type="entry name" value="AMINO-ACID ACETYLTRANSFERASE"/>
    <property type="match status" value="1"/>
</dbReference>
<comment type="pathway">
    <text evidence="1">Amino-acid biosynthesis; L-arginine biosynthesis; N(2)-acetyl-L-ornithine from L-glutamate: step 1/4.</text>
</comment>
<dbReference type="InterPro" id="IPR036393">
    <property type="entry name" value="AceGlu_kinase-like_sf"/>
</dbReference>
<proteinExistence type="inferred from homology"/>
<accession>A0A7X1E794</accession>
<dbReference type="Pfam" id="PF00583">
    <property type="entry name" value="Acetyltransf_1"/>
    <property type="match status" value="1"/>
</dbReference>
<sequence length="448" mass="48689">MSTETRTSSSTDGESPIKPTDLRGILKYVPMFRGQTFIISVDGSVVAHEGFRNLLMDLAVFRSLNIRVVLVHGVGQQIRSLGEKRGVPILDAYGSGPTNEEVLQLAIESSGDVSTRILSQFTELGVSCAIPNAIRATERGIIRGEDFLFTGKVEKVDAPVLEDLLSAGITPLVSPVAANRSGQILRVNSDAIAAEIAAELKASKLIFLTSHPGLPVNGQSLLNVPAEDLRRTMADNPSAIPAELLSKVESSLSALAKGTPRAHILDGRIFGALLTEVFDKVGLGTMIHSNEYDQIRPARPSDLHSLYNLIRNAASSDAVRERSFESIQESLSDFFLYEIDGSLVACAALIPYPKENVAEVGSVFVQPFYQGRGVGLKMIHYAEREAFAKGFDKLFALSTQTFSFFREVCHFSEATLEDLPQARQEILLHSGRRSKILMKDLKSSGTPS</sequence>
<protein>
    <recommendedName>
        <fullName evidence="3">amino-acid N-acetyltransferase</fullName>
        <ecNumber evidence="3">2.3.1.1</ecNumber>
    </recommendedName>
</protein>
<gene>
    <name evidence="8" type="primary">argA</name>
    <name evidence="8" type="ORF">H5P30_17025</name>
</gene>
<comment type="caution">
    <text evidence="8">The sequence shown here is derived from an EMBL/GenBank/DDBJ whole genome shotgun (WGS) entry which is preliminary data.</text>
</comment>
<dbReference type="SUPFAM" id="SSF55729">
    <property type="entry name" value="Acyl-CoA N-acyltransferases (Nat)"/>
    <property type="match status" value="1"/>
</dbReference>
<evidence type="ECO:0000256" key="3">
    <source>
        <dbReference type="ARBA" id="ARBA00012697"/>
    </source>
</evidence>
<dbReference type="GO" id="GO:0006526">
    <property type="term" value="P:L-arginine biosynthetic process"/>
    <property type="evidence" value="ECO:0007669"/>
    <property type="project" value="UniProtKB-UniPathway"/>
</dbReference>
<dbReference type="RefSeq" id="WP_185694115.1">
    <property type="nucleotide sequence ID" value="NZ_JACHVA010000127.1"/>
</dbReference>
<dbReference type="SUPFAM" id="SSF53633">
    <property type="entry name" value="Carbamate kinase-like"/>
    <property type="match status" value="1"/>
</dbReference>
<dbReference type="Gene3D" id="3.40.1160.10">
    <property type="entry name" value="Acetylglutamate kinase-like"/>
    <property type="match status" value="1"/>
</dbReference>
<dbReference type="NCBIfam" id="TIGR01890">
    <property type="entry name" value="N-Ac-Glu-synth"/>
    <property type="match status" value="1"/>
</dbReference>
<dbReference type="HAMAP" id="MF_01105">
    <property type="entry name" value="N_acetyl_glu_synth"/>
    <property type="match status" value="1"/>
</dbReference>
<evidence type="ECO:0000259" key="7">
    <source>
        <dbReference type="PROSITE" id="PS51186"/>
    </source>
</evidence>
<dbReference type="InterPro" id="IPR001048">
    <property type="entry name" value="Asp/Glu/Uridylate_kinase"/>
</dbReference>
<dbReference type="Pfam" id="PF00696">
    <property type="entry name" value="AA_kinase"/>
    <property type="match status" value="1"/>
</dbReference>
<dbReference type="InterPro" id="IPR000182">
    <property type="entry name" value="GNAT_dom"/>
</dbReference>
<dbReference type="EC" id="2.3.1.1" evidence="3"/>
<name>A0A7X1E794_9BACT</name>
<dbReference type="Proteomes" id="UP000525652">
    <property type="component" value="Unassembled WGS sequence"/>
</dbReference>
<dbReference type="UniPathway" id="UPA00068">
    <property type="reaction ID" value="UER00106"/>
</dbReference>
<dbReference type="GO" id="GO:0005737">
    <property type="term" value="C:cytoplasm"/>
    <property type="evidence" value="ECO:0007669"/>
    <property type="project" value="InterPro"/>
</dbReference>
<evidence type="ECO:0000256" key="5">
    <source>
        <dbReference type="ARBA" id="ARBA00023315"/>
    </source>
</evidence>
<dbReference type="PROSITE" id="PS51186">
    <property type="entry name" value="GNAT"/>
    <property type="match status" value="1"/>
</dbReference>
<evidence type="ECO:0000256" key="6">
    <source>
        <dbReference type="ARBA" id="ARBA00048372"/>
    </source>
</evidence>
<comment type="similarity">
    <text evidence="2">Belongs to the acetyltransferase family. ArgA subfamily.</text>
</comment>
<dbReference type="PANTHER" id="PTHR30602:SF12">
    <property type="entry name" value="AMINO-ACID ACETYLTRANSFERASE NAGS1, CHLOROPLASTIC-RELATED"/>
    <property type="match status" value="1"/>
</dbReference>
<dbReference type="PIRSF" id="PIRSF000423">
    <property type="entry name" value="ArgA"/>
    <property type="match status" value="1"/>
</dbReference>
<evidence type="ECO:0000256" key="2">
    <source>
        <dbReference type="ARBA" id="ARBA00009145"/>
    </source>
</evidence>
<evidence type="ECO:0000313" key="9">
    <source>
        <dbReference type="Proteomes" id="UP000525652"/>
    </source>
</evidence>
<evidence type="ECO:0000256" key="1">
    <source>
        <dbReference type="ARBA" id="ARBA00004925"/>
    </source>
</evidence>
<feature type="domain" description="N-acetyltransferase" evidence="7">
    <location>
        <begin position="293"/>
        <end position="443"/>
    </location>
</feature>